<dbReference type="Proteomes" id="UP000558688">
    <property type="component" value="Unassembled WGS sequence"/>
</dbReference>
<comment type="caution">
    <text evidence="2">The sequence shown here is derived from an EMBL/GenBank/DDBJ whole genome shotgun (WGS) entry which is preliminary data.</text>
</comment>
<accession>A0A8H4YL69</accession>
<feature type="compositionally biased region" description="Polar residues" evidence="1">
    <location>
        <begin position="1"/>
        <end position="11"/>
    </location>
</feature>
<reference evidence="2" key="1">
    <citation type="submission" date="2020-02" db="EMBL/GenBank/DDBJ databases">
        <title>Identification and distribution of gene clusters putatively required for synthesis of sphingolipid metabolism inhibitors in phylogenetically diverse species of the filamentous fungus Fusarium.</title>
        <authorList>
            <person name="Kim H.-S."/>
            <person name="Busman M."/>
            <person name="Brown D.W."/>
            <person name="Divon H."/>
            <person name="Uhlig S."/>
            <person name="Proctor R.H."/>
        </authorList>
    </citation>
    <scope>NUCLEOTIDE SEQUENCE [LARGE SCALE GENOMIC DNA]</scope>
    <source>
        <strain evidence="2">NRRL 39464</strain>
    </source>
</reference>
<name>A0A8H4YL69_FUSOX</name>
<gene>
    <name evidence="2" type="ORF">FOXYS1_15896</name>
</gene>
<evidence type="ECO:0000313" key="3">
    <source>
        <dbReference type="Proteomes" id="UP000558688"/>
    </source>
</evidence>
<organism evidence="2 3">
    <name type="scientific">Fusarium oxysporum</name>
    <name type="common">Fusarium vascular wilt</name>
    <dbReference type="NCBI Taxonomy" id="5507"/>
    <lineage>
        <taxon>Eukaryota</taxon>
        <taxon>Fungi</taxon>
        <taxon>Dikarya</taxon>
        <taxon>Ascomycota</taxon>
        <taxon>Pezizomycotina</taxon>
        <taxon>Sordariomycetes</taxon>
        <taxon>Hypocreomycetidae</taxon>
        <taxon>Hypocreales</taxon>
        <taxon>Nectriaceae</taxon>
        <taxon>Fusarium</taxon>
        <taxon>Fusarium oxysporum species complex</taxon>
    </lineage>
</organism>
<sequence length="73" mass="7755">MEVHEITSSGAPSPGPEGVSTPPAPDMPVKGKSRHRLIQRIQRISSTPSLSGLRRSRSVGSRGSPYSTRSTLS</sequence>
<evidence type="ECO:0000313" key="2">
    <source>
        <dbReference type="EMBL" id="KAF5230087.1"/>
    </source>
</evidence>
<dbReference type="AlphaFoldDB" id="A0A8H4YL69"/>
<protein>
    <submittedName>
        <fullName evidence="2">Uncharacterized protein</fullName>
    </submittedName>
</protein>
<dbReference type="EMBL" id="JAAFOW010004640">
    <property type="protein sequence ID" value="KAF5230087.1"/>
    <property type="molecule type" value="Genomic_DNA"/>
</dbReference>
<feature type="region of interest" description="Disordered" evidence="1">
    <location>
        <begin position="1"/>
        <end position="73"/>
    </location>
</feature>
<proteinExistence type="predicted"/>
<evidence type="ECO:0000256" key="1">
    <source>
        <dbReference type="SAM" id="MobiDB-lite"/>
    </source>
</evidence>
<feature type="compositionally biased region" description="Low complexity" evidence="1">
    <location>
        <begin position="45"/>
        <end position="67"/>
    </location>
</feature>
<feature type="non-terminal residue" evidence="2">
    <location>
        <position position="73"/>
    </location>
</feature>